<evidence type="ECO:0000313" key="2">
    <source>
        <dbReference type="Proteomes" id="UP000663879"/>
    </source>
</evidence>
<organism evidence="1 2">
    <name type="scientific">Brachionus calyciflorus</name>
    <dbReference type="NCBI Taxonomy" id="104777"/>
    <lineage>
        <taxon>Eukaryota</taxon>
        <taxon>Metazoa</taxon>
        <taxon>Spiralia</taxon>
        <taxon>Gnathifera</taxon>
        <taxon>Rotifera</taxon>
        <taxon>Eurotatoria</taxon>
        <taxon>Monogononta</taxon>
        <taxon>Pseudotrocha</taxon>
        <taxon>Ploima</taxon>
        <taxon>Brachionidae</taxon>
        <taxon>Brachionus</taxon>
    </lineage>
</organism>
<keyword evidence="2" id="KW-1185">Reference proteome</keyword>
<dbReference type="InterPro" id="IPR043502">
    <property type="entry name" value="DNA/RNA_pol_sf"/>
</dbReference>
<dbReference type="InterPro" id="IPR050951">
    <property type="entry name" value="Retrovirus_Pol_polyprotein"/>
</dbReference>
<comment type="caution">
    <text evidence="1">The sequence shown here is derived from an EMBL/GenBank/DDBJ whole genome shotgun (WGS) entry which is preliminary data.</text>
</comment>
<dbReference type="PANTHER" id="PTHR37984">
    <property type="entry name" value="PROTEIN CBG26694"/>
    <property type="match status" value="1"/>
</dbReference>
<dbReference type="EMBL" id="CAJNOC010001166">
    <property type="protein sequence ID" value="CAF0841120.1"/>
    <property type="molecule type" value="Genomic_DNA"/>
</dbReference>
<dbReference type="Proteomes" id="UP000663879">
    <property type="component" value="Unassembled WGS sequence"/>
</dbReference>
<dbReference type="PANTHER" id="PTHR37984:SF5">
    <property type="entry name" value="PROTEIN NYNRIN-LIKE"/>
    <property type="match status" value="1"/>
</dbReference>
<dbReference type="SUPFAM" id="SSF56672">
    <property type="entry name" value="DNA/RNA polymerases"/>
    <property type="match status" value="1"/>
</dbReference>
<gene>
    <name evidence="1" type="ORF">OXX778_LOCUS8461</name>
</gene>
<evidence type="ECO:0000313" key="1">
    <source>
        <dbReference type="EMBL" id="CAF0841120.1"/>
    </source>
</evidence>
<dbReference type="OrthoDB" id="420169at2759"/>
<name>A0A813VI34_9BILA</name>
<reference evidence="1" key="1">
    <citation type="submission" date="2021-02" db="EMBL/GenBank/DDBJ databases">
        <authorList>
            <person name="Nowell W R."/>
        </authorList>
    </citation>
    <scope>NUCLEOTIDE SEQUENCE</scope>
    <source>
        <strain evidence="1">Ploen Becks lab</strain>
    </source>
</reference>
<dbReference type="AlphaFoldDB" id="A0A813VI34"/>
<dbReference type="Gene3D" id="3.10.10.10">
    <property type="entry name" value="HIV Type 1 Reverse Transcriptase, subunit A, domain 1"/>
    <property type="match status" value="1"/>
</dbReference>
<protein>
    <submittedName>
        <fullName evidence="1">Uncharacterized protein</fullName>
    </submittedName>
</protein>
<proteinExistence type="predicted"/>
<accession>A0A813VI34</accession>
<sequence>MVQMHEIISKELKQISTNSVTDLTPAKNQDFAFKIEFIDPNQKAIKCKCRPLPFHLKEKVKLELEKQLEAGIIRKSNSPWCFPFRVVDKPDGSIRITADYKALNKLIKDDNYPLPSITD</sequence>